<dbReference type="Proteomes" id="UP001152320">
    <property type="component" value="Chromosome 2"/>
</dbReference>
<dbReference type="GO" id="GO:0005615">
    <property type="term" value="C:extracellular space"/>
    <property type="evidence" value="ECO:0007669"/>
    <property type="project" value="TreeGrafter"/>
</dbReference>
<dbReference type="Pfam" id="PF21287">
    <property type="entry name" value="Kazal_CFAI"/>
    <property type="match status" value="1"/>
</dbReference>
<evidence type="ECO:0000256" key="1">
    <source>
        <dbReference type="ARBA" id="ARBA00022729"/>
    </source>
</evidence>
<sequence length="172" mass="18662">MVDGTQQGMTGTSNQEGKENRKRVIPCDLTCAPSTNPRRRVCGSNGVTYDTFCLLKAARCINPDLKFESRGTCPTSSTTPKVGDEETTHKATVDSCDFECAPSSNPRRQVCGTDGVTYDTFCYLEEARCVDSSVGFRARGACPDPRQELEDPTNGYTVLMETHVTLGTSVAL</sequence>
<dbReference type="CDD" id="cd00104">
    <property type="entry name" value="KAZAL_FS"/>
    <property type="match status" value="2"/>
</dbReference>
<dbReference type="Pfam" id="PF07648">
    <property type="entry name" value="Kazal_2"/>
    <property type="match status" value="1"/>
</dbReference>
<protein>
    <submittedName>
        <fullName evidence="6">Follistatin-related protein 3</fullName>
    </submittedName>
</protein>
<dbReference type="GO" id="GO:0005518">
    <property type="term" value="F:collagen binding"/>
    <property type="evidence" value="ECO:0007669"/>
    <property type="project" value="TreeGrafter"/>
</dbReference>
<dbReference type="InterPro" id="IPR048719">
    <property type="entry name" value="CFAI_KAZAL"/>
</dbReference>
<dbReference type="InterPro" id="IPR036058">
    <property type="entry name" value="Kazal_dom_sf"/>
</dbReference>
<feature type="domain" description="Kazal-like" evidence="5">
    <location>
        <begin position="21"/>
        <end position="75"/>
    </location>
</feature>
<dbReference type="SUPFAM" id="SSF100895">
    <property type="entry name" value="Kazal-type serine protease inhibitors"/>
    <property type="match status" value="2"/>
</dbReference>
<dbReference type="PANTHER" id="PTHR13866">
    <property type="entry name" value="SPARC OSTEONECTIN"/>
    <property type="match status" value="1"/>
</dbReference>
<keyword evidence="2" id="KW-1015">Disulfide bond</keyword>
<keyword evidence="1" id="KW-0732">Signal</keyword>
<feature type="region of interest" description="Disordered" evidence="4">
    <location>
        <begin position="1"/>
        <end position="20"/>
    </location>
</feature>
<name>A0A9Q1CLQ0_HOLLE</name>
<feature type="domain" description="Kazal-like" evidence="5">
    <location>
        <begin position="90"/>
        <end position="144"/>
    </location>
</feature>
<dbReference type="InterPro" id="IPR002350">
    <property type="entry name" value="Kazal_dom"/>
</dbReference>
<evidence type="ECO:0000256" key="4">
    <source>
        <dbReference type="SAM" id="MobiDB-lite"/>
    </source>
</evidence>
<gene>
    <name evidence="6" type="ORF">HOLleu_05483</name>
</gene>
<evidence type="ECO:0000256" key="2">
    <source>
        <dbReference type="ARBA" id="ARBA00023157"/>
    </source>
</evidence>
<dbReference type="OrthoDB" id="126772at2759"/>
<proteinExistence type="predicted"/>
<keyword evidence="3" id="KW-0325">Glycoprotein</keyword>
<dbReference type="Gene3D" id="3.30.60.30">
    <property type="match status" value="2"/>
</dbReference>
<evidence type="ECO:0000313" key="7">
    <source>
        <dbReference type="Proteomes" id="UP001152320"/>
    </source>
</evidence>
<evidence type="ECO:0000259" key="5">
    <source>
        <dbReference type="PROSITE" id="PS51465"/>
    </source>
</evidence>
<comment type="caution">
    <text evidence="6">The sequence shown here is derived from an EMBL/GenBank/DDBJ whole genome shotgun (WGS) entry which is preliminary data.</text>
</comment>
<dbReference type="EMBL" id="JAIZAY010000002">
    <property type="protein sequence ID" value="KAJ8046714.1"/>
    <property type="molecule type" value="Genomic_DNA"/>
</dbReference>
<dbReference type="SMART" id="SM00280">
    <property type="entry name" value="KAZAL"/>
    <property type="match status" value="2"/>
</dbReference>
<feature type="compositionally biased region" description="Polar residues" evidence="4">
    <location>
        <begin position="1"/>
        <end position="15"/>
    </location>
</feature>
<reference evidence="6" key="1">
    <citation type="submission" date="2021-10" db="EMBL/GenBank/DDBJ databases">
        <title>Tropical sea cucumber genome reveals ecological adaptation and Cuvierian tubules defense mechanism.</title>
        <authorList>
            <person name="Chen T."/>
        </authorList>
    </citation>
    <scope>NUCLEOTIDE SEQUENCE</scope>
    <source>
        <strain evidence="6">Nanhai2018</strain>
        <tissue evidence="6">Muscle</tissue>
    </source>
</reference>
<dbReference type="PANTHER" id="PTHR13866:SF14">
    <property type="entry name" value="BM-40"/>
    <property type="match status" value="1"/>
</dbReference>
<evidence type="ECO:0000313" key="6">
    <source>
        <dbReference type="EMBL" id="KAJ8046714.1"/>
    </source>
</evidence>
<organism evidence="6 7">
    <name type="scientific">Holothuria leucospilota</name>
    <name type="common">Black long sea cucumber</name>
    <name type="synonym">Mertensiothuria leucospilota</name>
    <dbReference type="NCBI Taxonomy" id="206669"/>
    <lineage>
        <taxon>Eukaryota</taxon>
        <taxon>Metazoa</taxon>
        <taxon>Echinodermata</taxon>
        <taxon>Eleutherozoa</taxon>
        <taxon>Echinozoa</taxon>
        <taxon>Holothuroidea</taxon>
        <taxon>Aspidochirotacea</taxon>
        <taxon>Aspidochirotida</taxon>
        <taxon>Holothuriidae</taxon>
        <taxon>Holothuria</taxon>
    </lineage>
</organism>
<accession>A0A9Q1CLQ0</accession>
<keyword evidence="7" id="KW-1185">Reference proteome</keyword>
<dbReference type="GO" id="GO:0005509">
    <property type="term" value="F:calcium ion binding"/>
    <property type="evidence" value="ECO:0007669"/>
    <property type="project" value="TreeGrafter"/>
</dbReference>
<dbReference type="GO" id="GO:0050840">
    <property type="term" value="F:extracellular matrix binding"/>
    <property type="evidence" value="ECO:0007669"/>
    <property type="project" value="TreeGrafter"/>
</dbReference>
<dbReference type="PROSITE" id="PS51465">
    <property type="entry name" value="KAZAL_2"/>
    <property type="match status" value="2"/>
</dbReference>
<dbReference type="AlphaFoldDB" id="A0A9Q1CLQ0"/>
<evidence type="ECO:0000256" key="3">
    <source>
        <dbReference type="ARBA" id="ARBA00023180"/>
    </source>
</evidence>